<dbReference type="InterPro" id="IPR055268">
    <property type="entry name" value="PCB-like"/>
</dbReference>
<evidence type="ECO:0000256" key="10">
    <source>
        <dbReference type="ARBA" id="ARBA00023267"/>
    </source>
</evidence>
<dbReference type="InterPro" id="IPR000891">
    <property type="entry name" value="PYR_CT"/>
</dbReference>
<evidence type="ECO:0000259" key="18">
    <source>
        <dbReference type="PROSITE" id="PS50991"/>
    </source>
</evidence>
<evidence type="ECO:0000256" key="7">
    <source>
        <dbReference type="ARBA" id="ARBA00022723"/>
    </source>
</evidence>
<evidence type="ECO:0000256" key="12">
    <source>
        <dbReference type="ARBA" id="ARBA00049382"/>
    </source>
</evidence>
<dbReference type="EMBL" id="KQ965797">
    <property type="protein sequence ID" value="KXS11738.1"/>
    <property type="molecule type" value="Genomic_DNA"/>
</dbReference>
<evidence type="ECO:0000256" key="8">
    <source>
        <dbReference type="ARBA" id="ARBA00022741"/>
    </source>
</evidence>
<dbReference type="OMA" id="AEACICY"/>
<dbReference type="PROSITE" id="PS50968">
    <property type="entry name" value="BIOTINYL_LIPOYL"/>
    <property type="match status" value="1"/>
</dbReference>
<dbReference type="PROSITE" id="PS50979">
    <property type="entry name" value="BC"/>
    <property type="match status" value="1"/>
</dbReference>
<keyword evidence="8 13" id="KW-0547">Nucleotide-binding</keyword>
<evidence type="ECO:0000256" key="6">
    <source>
        <dbReference type="ARBA" id="ARBA00022598"/>
    </source>
</evidence>
<dbReference type="EC" id="6.4.1.1" evidence="4"/>
<gene>
    <name evidence="19" type="ORF">M427DRAFT_72640</name>
</gene>
<dbReference type="InterPro" id="IPR011764">
    <property type="entry name" value="Biotin_carboxylation_dom"/>
</dbReference>
<keyword evidence="9 13" id="KW-0067">ATP-binding</keyword>
<dbReference type="CDD" id="cd07937">
    <property type="entry name" value="DRE_TIM_PC_TC_5S"/>
    <property type="match status" value="1"/>
</dbReference>
<dbReference type="InterPro" id="IPR005481">
    <property type="entry name" value="BC-like_N"/>
</dbReference>
<feature type="domain" description="Biotin carboxylation" evidence="17">
    <location>
        <begin position="84"/>
        <end position="538"/>
    </location>
</feature>
<dbReference type="InterPro" id="IPR013785">
    <property type="entry name" value="Aldolase_TIM"/>
</dbReference>
<dbReference type="SMART" id="SM00878">
    <property type="entry name" value="Biotin_carb_C"/>
    <property type="match status" value="1"/>
</dbReference>
<dbReference type="SUPFAM" id="SSF52440">
    <property type="entry name" value="PreATP-grasp domain"/>
    <property type="match status" value="1"/>
</dbReference>
<dbReference type="Pfam" id="PF00289">
    <property type="entry name" value="Biotin_carb_N"/>
    <property type="match status" value="1"/>
</dbReference>
<dbReference type="GO" id="GO:0005737">
    <property type="term" value="C:cytoplasm"/>
    <property type="evidence" value="ECO:0007669"/>
    <property type="project" value="TreeGrafter"/>
</dbReference>
<dbReference type="GO" id="GO:0006094">
    <property type="term" value="P:gluconeogenesis"/>
    <property type="evidence" value="ECO:0007669"/>
    <property type="project" value="UniProtKB-UniPathway"/>
</dbReference>
<dbReference type="STRING" id="1344416.A0A139A530"/>
<organism evidence="19 20">
    <name type="scientific">Gonapodya prolifera (strain JEL478)</name>
    <name type="common">Monoblepharis prolifera</name>
    <dbReference type="NCBI Taxonomy" id="1344416"/>
    <lineage>
        <taxon>Eukaryota</taxon>
        <taxon>Fungi</taxon>
        <taxon>Fungi incertae sedis</taxon>
        <taxon>Chytridiomycota</taxon>
        <taxon>Chytridiomycota incertae sedis</taxon>
        <taxon>Monoblepharidomycetes</taxon>
        <taxon>Monoblepharidales</taxon>
        <taxon>Gonapodyaceae</taxon>
        <taxon>Gonapodya</taxon>
    </lineage>
</organism>
<dbReference type="GO" id="GO:0046872">
    <property type="term" value="F:metal ion binding"/>
    <property type="evidence" value="ECO:0007669"/>
    <property type="project" value="UniProtKB-KW"/>
</dbReference>
<dbReference type="GO" id="GO:0004736">
    <property type="term" value="F:pyruvate carboxylase activity"/>
    <property type="evidence" value="ECO:0007669"/>
    <property type="project" value="UniProtKB-EC"/>
</dbReference>
<dbReference type="FunFam" id="3.20.20.70:FF:000033">
    <property type="entry name" value="Pyruvate carboxylase"/>
    <property type="match status" value="1"/>
</dbReference>
<evidence type="ECO:0000313" key="19">
    <source>
        <dbReference type="EMBL" id="KXS11738.1"/>
    </source>
</evidence>
<dbReference type="PANTHER" id="PTHR43778">
    <property type="entry name" value="PYRUVATE CARBOXYLASE"/>
    <property type="match status" value="1"/>
</dbReference>
<dbReference type="InterPro" id="IPR005482">
    <property type="entry name" value="Biotin_COase_C"/>
</dbReference>
<dbReference type="SUPFAM" id="SSF51246">
    <property type="entry name" value="Rudiment single hybrid motif"/>
    <property type="match status" value="1"/>
</dbReference>
<dbReference type="FunFam" id="2.40.50.100:FF:000003">
    <property type="entry name" value="Acetyl-CoA carboxylase biotin carboxyl carrier protein"/>
    <property type="match status" value="1"/>
</dbReference>
<dbReference type="Pfam" id="PF02786">
    <property type="entry name" value="CPSase_L_D2"/>
    <property type="match status" value="1"/>
</dbReference>
<dbReference type="Gene3D" id="3.30.470.20">
    <property type="entry name" value="ATP-grasp fold, B domain"/>
    <property type="match status" value="1"/>
</dbReference>
<dbReference type="PROSITE" id="PS50975">
    <property type="entry name" value="ATP_GRASP"/>
    <property type="match status" value="1"/>
</dbReference>
<name>A0A139A530_GONPJ</name>
<dbReference type="NCBIfam" id="NF006761">
    <property type="entry name" value="PRK09282.1"/>
    <property type="match status" value="1"/>
</dbReference>
<keyword evidence="7" id="KW-0479">Metal-binding</keyword>
<evidence type="ECO:0000259" key="15">
    <source>
        <dbReference type="PROSITE" id="PS50968"/>
    </source>
</evidence>
<evidence type="ECO:0000256" key="2">
    <source>
        <dbReference type="ARBA" id="ARBA00002380"/>
    </source>
</evidence>
<comment type="function">
    <text evidence="2">Pyruvate carboxylase catalyzes a 2-step reaction, involving the ATP-dependent carboxylation of the covalently attached biotin in the first step and the transfer of the carboxyl group to pyruvate in the second.</text>
</comment>
<dbReference type="UniPathway" id="UPA00138"/>
<reference evidence="19 20" key="1">
    <citation type="journal article" date="2015" name="Genome Biol. Evol.">
        <title>Phylogenomic analyses indicate that early fungi evolved digesting cell walls of algal ancestors of land plants.</title>
        <authorList>
            <person name="Chang Y."/>
            <person name="Wang S."/>
            <person name="Sekimoto S."/>
            <person name="Aerts A.L."/>
            <person name="Choi C."/>
            <person name="Clum A."/>
            <person name="LaButti K.M."/>
            <person name="Lindquist E.A."/>
            <person name="Yee Ngan C."/>
            <person name="Ohm R.A."/>
            <person name="Salamov A.A."/>
            <person name="Grigoriev I.V."/>
            <person name="Spatafora J.W."/>
            <person name="Berbee M.L."/>
        </authorList>
    </citation>
    <scope>NUCLEOTIDE SEQUENCE [LARGE SCALE GENOMIC DNA]</scope>
    <source>
        <strain evidence="19 20">JEL478</strain>
    </source>
</reference>
<evidence type="ECO:0000256" key="11">
    <source>
        <dbReference type="ARBA" id="ARBA00023268"/>
    </source>
</evidence>
<evidence type="ECO:0000256" key="13">
    <source>
        <dbReference type="PROSITE-ProRule" id="PRU00409"/>
    </source>
</evidence>
<accession>A0A139A530</accession>
<dbReference type="FunFam" id="3.30.1490.20:FF:000018">
    <property type="entry name" value="Biotin carboxylase"/>
    <property type="match status" value="1"/>
</dbReference>
<keyword evidence="5" id="KW-0312">Gluconeogenesis</keyword>
<keyword evidence="20" id="KW-1185">Reference proteome</keyword>
<dbReference type="InterPro" id="IPR001882">
    <property type="entry name" value="Biotin_BS"/>
</dbReference>
<evidence type="ECO:0000313" key="20">
    <source>
        <dbReference type="Proteomes" id="UP000070544"/>
    </source>
</evidence>
<dbReference type="Gene3D" id="2.40.50.100">
    <property type="match status" value="1"/>
</dbReference>
<protein>
    <recommendedName>
        <fullName evidence="4">pyruvate carboxylase</fullName>
        <ecNumber evidence="4">6.4.1.1</ecNumber>
    </recommendedName>
</protein>
<dbReference type="Gene3D" id="3.20.20.70">
    <property type="entry name" value="Aldolase class I"/>
    <property type="match status" value="1"/>
</dbReference>
<comment type="cofactor">
    <cofactor evidence="1">
        <name>biotin</name>
        <dbReference type="ChEBI" id="CHEBI:57586"/>
    </cofactor>
</comment>
<proteinExistence type="predicted"/>
<dbReference type="Pfam" id="PF02436">
    <property type="entry name" value="PYC_OADA"/>
    <property type="match status" value="1"/>
</dbReference>
<evidence type="ECO:0000256" key="14">
    <source>
        <dbReference type="SAM" id="MobiDB-lite"/>
    </source>
</evidence>
<dbReference type="SUPFAM" id="SSF56059">
    <property type="entry name" value="Glutathione synthetase ATP-binding domain-like"/>
    <property type="match status" value="1"/>
</dbReference>
<keyword evidence="11" id="KW-0511">Multifunctional enzyme</keyword>
<dbReference type="Pfam" id="PF00682">
    <property type="entry name" value="HMGL-like"/>
    <property type="match status" value="1"/>
</dbReference>
<keyword evidence="19" id="KW-0670">Pyruvate</keyword>
<dbReference type="Pfam" id="PF02785">
    <property type="entry name" value="Biotin_carb_C"/>
    <property type="match status" value="1"/>
</dbReference>
<dbReference type="PROSITE" id="PS50991">
    <property type="entry name" value="PYR_CT"/>
    <property type="match status" value="1"/>
</dbReference>
<dbReference type="Gene3D" id="3.10.600.10">
    <property type="entry name" value="pyruvate carboxylase f1077a mutant domain"/>
    <property type="match status" value="1"/>
</dbReference>
<dbReference type="SUPFAM" id="SSF89000">
    <property type="entry name" value="post-HMGL domain-like"/>
    <property type="match status" value="1"/>
</dbReference>
<feature type="domain" description="Pyruvate carboxyltransferase" evidence="18">
    <location>
        <begin position="623"/>
        <end position="892"/>
    </location>
</feature>
<dbReference type="InterPro" id="IPR005930">
    <property type="entry name" value="Pyruv_COase"/>
</dbReference>
<dbReference type="InterPro" id="IPR000089">
    <property type="entry name" value="Biotin_lipoyl"/>
</dbReference>
<dbReference type="CDD" id="cd06850">
    <property type="entry name" value="biotinyl_domain"/>
    <property type="match status" value="1"/>
</dbReference>
<evidence type="ECO:0000256" key="1">
    <source>
        <dbReference type="ARBA" id="ARBA00001953"/>
    </source>
</evidence>
<dbReference type="SUPFAM" id="SSF51569">
    <property type="entry name" value="Aldolase"/>
    <property type="match status" value="1"/>
</dbReference>
<dbReference type="NCBIfam" id="NF009554">
    <property type="entry name" value="PRK12999.1"/>
    <property type="match status" value="1"/>
</dbReference>
<feature type="region of interest" description="Disordered" evidence="14">
    <location>
        <begin position="1"/>
        <end position="59"/>
    </location>
</feature>
<dbReference type="InterPro" id="IPR003379">
    <property type="entry name" value="Carboxylase_cons_dom"/>
</dbReference>
<comment type="catalytic activity">
    <reaction evidence="12">
        <text>hydrogencarbonate + pyruvate + ATP = oxaloacetate + ADP + phosphate + H(+)</text>
        <dbReference type="Rhea" id="RHEA:20844"/>
        <dbReference type="ChEBI" id="CHEBI:15361"/>
        <dbReference type="ChEBI" id="CHEBI:15378"/>
        <dbReference type="ChEBI" id="CHEBI:16452"/>
        <dbReference type="ChEBI" id="CHEBI:17544"/>
        <dbReference type="ChEBI" id="CHEBI:30616"/>
        <dbReference type="ChEBI" id="CHEBI:43474"/>
        <dbReference type="ChEBI" id="CHEBI:456216"/>
        <dbReference type="EC" id="6.4.1.1"/>
    </reaction>
</comment>
<evidence type="ECO:0000259" key="17">
    <source>
        <dbReference type="PROSITE" id="PS50979"/>
    </source>
</evidence>
<dbReference type="InterPro" id="IPR011053">
    <property type="entry name" value="Single_hybrid_motif"/>
</dbReference>
<dbReference type="PANTHER" id="PTHR43778:SF2">
    <property type="entry name" value="PYRUVATE CARBOXYLASE, MITOCHONDRIAL"/>
    <property type="match status" value="1"/>
</dbReference>
<comment type="pathway">
    <text evidence="3">Carbohydrate biosynthesis; gluconeogenesis.</text>
</comment>
<dbReference type="OrthoDB" id="196847at2759"/>
<keyword evidence="10" id="KW-0092">Biotin</keyword>
<feature type="domain" description="ATP-grasp" evidence="16">
    <location>
        <begin position="208"/>
        <end position="404"/>
    </location>
</feature>
<evidence type="ECO:0000256" key="4">
    <source>
        <dbReference type="ARBA" id="ARBA00013057"/>
    </source>
</evidence>
<dbReference type="GO" id="GO:0005524">
    <property type="term" value="F:ATP binding"/>
    <property type="evidence" value="ECO:0007669"/>
    <property type="project" value="UniProtKB-UniRule"/>
</dbReference>
<dbReference type="PROSITE" id="PS00188">
    <property type="entry name" value="BIOTIN"/>
    <property type="match status" value="1"/>
</dbReference>
<evidence type="ECO:0000256" key="5">
    <source>
        <dbReference type="ARBA" id="ARBA00022432"/>
    </source>
</evidence>
<dbReference type="Proteomes" id="UP000070544">
    <property type="component" value="Unassembled WGS sequence"/>
</dbReference>
<dbReference type="FunFam" id="3.30.470.20:FF:000012">
    <property type="entry name" value="Pyruvate carboxylase"/>
    <property type="match status" value="1"/>
</dbReference>
<dbReference type="Pfam" id="PF00364">
    <property type="entry name" value="Biotin_lipoyl"/>
    <property type="match status" value="1"/>
</dbReference>
<evidence type="ECO:0000256" key="9">
    <source>
        <dbReference type="ARBA" id="ARBA00022840"/>
    </source>
</evidence>
<dbReference type="InterPro" id="IPR011054">
    <property type="entry name" value="Rudment_hybrid_motif"/>
</dbReference>
<dbReference type="SUPFAM" id="SSF51230">
    <property type="entry name" value="Single hybrid motif"/>
    <property type="match status" value="1"/>
</dbReference>
<dbReference type="InterPro" id="IPR011761">
    <property type="entry name" value="ATP-grasp"/>
</dbReference>
<dbReference type="InterPro" id="IPR005479">
    <property type="entry name" value="CPAse_ATP-bd"/>
</dbReference>
<dbReference type="FunFam" id="3.40.50.20:FF:000010">
    <property type="entry name" value="Propionyl-CoA carboxylase subunit alpha"/>
    <property type="match status" value="1"/>
</dbReference>
<dbReference type="PROSITE" id="PS00867">
    <property type="entry name" value="CPSASE_2"/>
    <property type="match status" value="1"/>
</dbReference>
<dbReference type="NCBIfam" id="TIGR01235">
    <property type="entry name" value="pyruv_carbox"/>
    <property type="match status" value="1"/>
</dbReference>
<evidence type="ECO:0000256" key="3">
    <source>
        <dbReference type="ARBA" id="ARBA00004742"/>
    </source>
</evidence>
<sequence length="1249" mass="135569">MASSSGGKHDAAAAAVSGRRPSAHPLGFSSYGYEAGTPPRPGTPHVDAGGDAVRDVDSADPYTGIDPYAYVDRLASDVTAAQKSEVKVLVANRGEIAVRIIRSTHELGYRSVAVFSHEDRLSQHRYKADEAFQIGGDDHSKYSPVGAYLAIDEIIAIAKSRGVHIIHPGYGFLSENAEFARKCEAAGIAFAGPKSETIEACGDKTKARELASRNDVPVIPGSGPLATADEAVKFAQSVGLPVILKAAMGGGGRGMRVVRELKDLPQLFDNARSEALTAFGDGTIFLEKFVERPRHIEVQLLGDGQGNVVHLFDRDCSVQRRHQKVIEMGPALGIAPETRKQMLADAVRMAKDVNYRNAGTAEFLLDREGRYYFIEINPRIQVEHTVTEEITGVDLIALQLRIAQGNSLPTLGVTQEAVQVRGHAIQCRMTTEDPAKNFQPDTGRIEAYRSPGGPGVRLDGGNAFAGAVISPHYDSLLTKVTCRGQNFEDARRRMIRALVEFRIRGVKTNVWFLVRLLSHQTFVAGTQMWTTFIDDTPELLQGVRFRNRASKLLFYLADIAVNGSRVKGQKGVPTLRSPISVPNVPGISPEISSTTPCKEGWRNILLKEGPAGFAKAVRAHKGCLIMDTTWRDAHQSLLATRVRTIDMARVATTTSYALKNAFALEMWGGATFDVALRFLWEDPWERLEKLRALCPNVPFQMLLRGANAVGYTSYPDNVVYEFCKVAKEKGIDIFRVFDSLNYLPNLELGIDAVKQAGGVVEATISYTGDVSDPKRTKYSLDYYLDLTDKLVSKGIHILGIKDMAGLLKPKAATMLVGAIRAKYPDLVIHVHTHDTPGTGVASMIACAQAGADVVDTAVDSMSGMTSQPSMGALVGSLKGTEYDTGIPFENVAALNGYWEQVRMLYSVFDPGLKSGDSGVYLHEMPGGQYTNLLFQAQSLGLGAVWNEVKRAYIEANVLCGDIVKVTPSSKVVGDFAQFMVSNKLTKKDVEDKADTLSFPTSVVEYFQGFLGQPPGGFPEPLRTKIIRSLPRIEGRPGADLEPLDLPKLKQELTEKFAKSTAGEGTPDPIEDTDVLSAALYPQVFAEFRSALSSYGDLSVLPTQYFLAPLQIGEEMQLDLEAGKTLFVKLLAIGPTDPLTGNREVFFSLNGQTRMVQVHDDKAAVKTIQRVRANPSNLGEVGCPMSGVIVEVRVKHGAVVRVGDPLVVISAMKMETIVAAPVSGLVDRIEVKAADSLNQGDLICSIVKDS</sequence>
<dbReference type="InterPro" id="IPR016185">
    <property type="entry name" value="PreATP-grasp_dom_sf"/>
</dbReference>
<evidence type="ECO:0000259" key="16">
    <source>
        <dbReference type="PROSITE" id="PS50975"/>
    </source>
</evidence>
<keyword evidence="6" id="KW-0436">Ligase</keyword>
<feature type="domain" description="Lipoyl-binding" evidence="15">
    <location>
        <begin position="1177"/>
        <end position="1246"/>
    </location>
</feature>
<dbReference type="AlphaFoldDB" id="A0A139A530"/>